<feature type="compositionally biased region" description="Low complexity" evidence="8">
    <location>
        <begin position="446"/>
        <end position="455"/>
    </location>
</feature>
<feature type="region of interest" description="Disordered" evidence="8">
    <location>
        <begin position="561"/>
        <end position="581"/>
    </location>
</feature>
<keyword evidence="6" id="KW-0238">DNA-binding</keyword>
<dbReference type="OrthoDB" id="2020972at2759"/>
<dbReference type="InterPro" id="IPR044574">
    <property type="entry name" value="ARIP4-like"/>
</dbReference>
<reference evidence="10 11" key="1">
    <citation type="submission" date="2017-03" db="EMBL/GenBank/DDBJ databases">
        <title>Genome of the blue death feigning beetle - Asbolus verrucosus.</title>
        <authorList>
            <person name="Rider S.D."/>
        </authorList>
    </citation>
    <scope>NUCLEOTIDE SEQUENCE [LARGE SCALE GENOMIC DNA]</scope>
    <source>
        <strain evidence="10">Butters</strain>
        <tissue evidence="10">Head and leg muscle</tissue>
    </source>
</reference>
<keyword evidence="5" id="KW-0067">ATP-binding</keyword>
<dbReference type="PANTHER" id="PTHR45797">
    <property type="entry name" value="RAD54-LIKE"/>
    <property type="match status" value="1"/>
</dbReference>
<gene>
    <name evidence="10" type="ORF">BDFB_012726</name>
</gene>
<dbReference type="GO" id="GO:0004386">
    <property type="term" value="F:helicase activity"/>
    <property type="evidence" value="ECO:0007669"/>
    <property type="project" value="UniProtKB-KW"/>
</dbReference>
<comment type="subcellular location">
    <subcellularLocation>
        <location evidence="1">Nucleus</location>
    </subcellularLocation>
</comment>
<accession>A0A482VYE7</accession>
<dbReference type="STRING" id="1661398.A0A482VYE7"/>
<feature type="compositionally biased region" description="Low complexity" evidence="8">
    <location>
        <begin position="494"/>
        <end position="509"/>
    </location>
</feature>
<feature type="compositionally biased region" description="Polar residues" evidence="8">
    <location>
        <begin position="35"/>
        <end position="47"/>
    </location>
</feature>
<keyword evidence="3" id="KW-0547">Nucleotide-binding</keyword>
<protein>
    <submittedName>
        <fullName evidence="10">SNF2 N and/or Med3 domain containing protein</fullName>
    </submittedName>
</protein>
<evidence type="ECO:0000256" key="2">
    <source>
        <dbReference type="ARBA" id="ARBA00007025"/>
    </source>
</evidence>
<dbReference type="InterPro" id="IPR014001">
    <property type="entry name" value="Helicase_ATP-bd"/>
</dbReference>
<dbReference type="InterPro" id="IPR044573">
    <property type="entry name" value="ARIP4_DEXHc"/>
</dbReference>
<evidence type="ECO:0000259" key="9">
    <source>
        <dbReference type="PROSITE" id="PS51192"/>
    </source>
</evidence>
<evidence type="ECO:0000256" key="7">
    <source>
        <dbReference type="ARBA" id="ARBA00023242"/>
    </source>
</evidence>
<feature type="region of interest" description="Disordered" evidence="8">
    <location>
        <begin position="681"/>
        <end position="701"/>
    </location>
</feature>
<dbReference type="GO" id="GO:0016887">
    <property type="term" value="F:ATP hydrolysis activity"/>
    <property type="evidence" value="ECO:0007669"/>
    <property type="project" value="InterPro"/>
</dbReference>
<dbReference type="GO" id="GO:0005524">
    <property type="term" value="F:ATP binding"/>
    <property type="evidence" value="ECO:0007669"/>
    <property type="project" value="UniProtKB-KW"/>
</dbReference>
<dbReference type="EMBL" id="QDEB01047443">
    <property type="protein sequence ID" value="RZC37991.1"/>
    <property type="molecule type" value="Genomic_DNA"/>
</dbReference>
<dbReference type="SUPFAM" id="SSF52540">
    <property type="entry name" value="P-loop containing nucleoside triphosphate hydrolases"/>
    <property type="match status" value="2"/>
</dbReference>
<keyword evidence="4" id="KW-0347">Helicase</keyword>
<keyword evidence="11" id="KW-1185">Reference proteome</keyword>
<feature type="non-terminal residue" evidence="10">
    <location>
        <position position="864"/>
    </location>
</feature>
<feature type="domain" description="Helicase ATP-binding" evidence="9">
    <location>
        <begin position="98"/>
        <end position="312"/>
    </location>
</feature>
<name>A0A482VYE7_ASBVE</name>
<dbReference type="PROSITE" id="PS51192">
    <property type="entry name" value="HELICASE_ATP_BIND_1"/>
    <property type="match status" value="1"/>
</dbReference>
<evidence type="ECO:0000313" key="11">
    <source>
        <dbReference type="Proteomes" id="UP000292052"/>
    </source>
</evidence>
<dbReference type="AlphaFoldDB" id="A0A482VYE7"/>
<feature type="region of interest" description="Disordered" evidence="8">
    <location>
        <begin position="1"/>
        <end position="47"/>
    </location>
</feature>
<evidence type="ECO:0000256" key="1">
    <source>
        <dbReference type="ARBA" id="ARBA00004123"/>
    </source>
</evidence>
<feature type="compositionally biased region" description="Basic residues" evidence="8">
    <location>
        <begin position="459"/>
        <end position="472"/>
    </location>
</feature>
<proteinExistence type="inferred from homology"/>
<dbReference type="GO" id="GO:0005634">
    <property type="term" value="C:nucleus"/>
    <property type="evidence" value="ECO:0007669"/>
    <property type="project" value="UniProtKB-SubCell"/>
</dbReference>
<dbReference type="CDD" id="cd18069">
    <property type="entry name" value="DEXHc_ARIP4"/>
    <property type="match status" value="1"/>
</dbReference>
<dbReference type="SMART" id="SM00487">
    <property type="entry name" value="DEXDc"/>
    <property type="match status" value="1"/>
</dbReference>
<dbReference type="InterPro" id="IPR000330">
    <property type="entry name" value="SNF2_N"/>
</dbReference>
<comment type="caution">
    <text evidence="10">The sequence shown here is derived from an EMBL/GenBank/DDBJ whole genome shotgun (WGS) entry which is preliminary data.</text>
</comment>
<dbReference type="InterPro" id="IPR027417">
    <property type="entry name" value="P-loop_NTPase"/>
</dbReference>
<evidence type="ECO:0000256" key="4">
    <source>
        <dbReference type="ARBA" id="ARBA00022806"/>
    </source>
</evidence>
<evidence type="ECO:0000256" key="6">
    <source>
        <dbReference type="ARBA" id="ARBA00023125"/>
    </source>
</evidence>
<comment type="similarity">
    <text evidence="2">Belongs to the SNF2/RAD54 helicase family.</text>
</comment>
<dbReference type="Gene3D" id="3.40.50.10810">
    <property type="entry name" value="Tandem AAA-ATPase domain"/>
    <property type="match status" value="1"/>
</dbReference>
<keyword evidence="7" id="KW-0539">Nucleus</keyword>
<sequence length="864" mass="97674">KEAPVTTIDISSDEDCIVVSEPEGDHGDEQEDDPSNSGMHTNDEFNQPDEQGRVVVNVGHPDNEADLFLAPQIARIIKPHQIGGVRFLYDNVIESINRFESSAGFGCILAHSMGLGKTLQVVCFSDIFLRHTPAKTILCIMPINTLQNWMAEYNMWVPTEEAVANSPLTVHGEVRPRNFNLHVLNDSHKTLAARHKVIHAWKNGGGVLLIGYEQFRLLSLRKHPKSRRKPHLAEPADDDKNKALFDEVHEALVKPGPDLVICDEGHRIKNSHASISQALKQMRTKRRVVLTGYPLQNNLMEYWCMVDFVRPNYLGSKTEFCNMFERPIMNGQCIDSTEADIKLMRYRAHVLHSLLVGFVQRRSHAVLQTALPQKEEYVLLVRMLPFQRKLYETFMDEVVRSQAVPNPLKAFAVCCKIWNHPDVLYNFLKKRARGDAVDIDLEEVASTTGSTTSTTERNKSKKPPSRPRRSTARGKNGAKPAASITPYNSSSDVANQNSQPQQTQAAATPGVTTFTNTIPPPARNEISSFNRQTNASFANNDSQNFQQNYFDQNSQQFPQFASKQPNQIPNSNSFDNNASTNSFNLNANNSYGQEPSNNFMNAQNNSFINNISDNSQFPPPPAANQQNFNYDQSNAYQNYQQNYWGQQSENYNQTNDFYGQPQQYNSNFSSNNANQAWIKKEEKPTPLGTPNSIKTDNSNDSKPKINIISDIKLPSFSSPDKKIKILSDIKIEPKIEEIDDKSDIKPEMKKLIKEELKNELNNTEDKLLAETSLIPKLAAKDLKEDSGIPYDWAIELLKDYVPGCIENSAKMEVLFCIIRESIALGDRLLVFSQSLITLDLIEQFLQMNFVPGDTQKWSRNVSYY</sequence>
<dbReference type="GO" id="GO:0003677">
    <property type="term" value="F:DNA binding"/>
    <property type="evidence" value="ECO:0007669"/>
    <property type="project" value="UniProtKB-KW"/>
</dbReference>
<evidence type="ECO:0000256" key="3">
    <source>
        <dbReference type="ARBA" id="ARBA00022741"/>
    </source>
</evidence>
<dbReference type="Proteomes" id="UP000292052">
    <property type="component" value="Unassembled WGS sequence"/>
</dbReference>
<dbReference type="Gene3D" id="3.40.50.300">
    <property type="entry name" value="P-loop containing nucleotide triphosphate hydrolases"/>
    <property type="match status" value="2"/>
</dbReference>
<dbReference type="PANTHER" id="PTHR45797:SF1">
    <property type="entry name" value="HELICASE ARIP4"/>
    <property type="match status" value="1"/>
</dbReference>
<evidence type="ECO:0000256" key="8">
    <source>
        <dbReference type="SAM" id="MobiDB-lite"/>
    </source>
</evidence>
<dbReference type="Pfam" id="PF00176">
    <property type="entry name" value="SNF2-rel_dom"/>
    <property type="match status" value="1"/>
</dbReference>
<organism evidence="10 11">
    <name type="scientific">Asbolus verrucosus</name>
    <name type="common">Desert ironclad beetle</name>
    <dbReference type="NCBI Taxonomy" id="1661398"/>
    <lineage>
        <taxon>Eukaryota</taxon>
        <taxon>Metazoa</taxon>
        <taxon>Ecdysozoa</taxon>
        <taxon>Arthropoda</taxon>
        <taxon>Hexapoda</taxon>
        <taxon>Insecta</taxon>
        <taxon>Pterygota</taxon>
        <taxon>Neoptera</taxon>
        <taxon>Endopterygota</taxon>
        <taxon>Coleoptera</taxon>
        <taxon>Polyphaga</taxon>
        <taxon>Cucujiformia</taxon>
        <taxon>Tenebrionidae</taxon>
        <taxon>Pimeliinae</taxon>
        <taxon>Asbolus</taxon>
    </lineage>
</organism>
<feature type="region of interest" description="Disordered" evidence="8">
    <location>
        <begin position="445"/>
        <end position="526"/>
    </location>
</feature>
<dbReference type="InterPro" id="IPR038718">
    <property type="entry name" value="SNF2-like_sf"/>
</dbReference>
<evidence type="ECO:0000313" key="10">
    <source>
        <dbReference type="EMBL" id="RZC37991.1"/>
    </source>
</evidence>
<evidence type="ECO:0000256" key="5">
    <source>
        <dbReference type="ARBA" id="ARBA00022840"/>
    </source>
</evidence>
<dbReference type="Gene3D" id="1.20.120.850">
    <property type="entry name" value="SWI2/SNF2 ATPases, N-terminal domain"/>
    <property type="match status" value="1"/>
</dbReference>
<keyword evidence="4" id="KW-0378">Hydrolase</keyword>
<feature type="non-terminal residue" evidence="10">
    <location>
        <position position="1"/>
    </location>
</feature>